<dbReference type="GO" id="GO:0004930">
    <property type="term" value="F:G protein-coupled receptor activity"/>
    <property type="evidence" value="ECO:0007669"/>
    <property type="project" value="UniProtKB-KW"/>
</dbReference>
<feature type="transmembrane region" description="Helical" evidence="11">
    <location>
        <begin position="31"/>
        <end position="56"/>
    </location>
</feature>
<keyword evidence="6 9" id="KW-0675">Receptor</keyword>
<reference evidence="13 14" key="1">
    <citation type="submission" date="2020-06" db="EMBL/GenBank/DDBJ databases">
        <authorList>
            <consortium name="Wellcome Sanger Institute Data Sharing"/>
        </authorList>
    </citation>
    <scope>NUCLEOTIDE SEQUENCE [LARGE SCALE GENOMIC DNA]</scope>
</reference>
<dbReference type="PANTHER" id="PTHR24225">
    <property type="entry name" value="CHEMOTACTIC RECEPTOR"/>
    <property type="match status" value="1"/>
</dbReference>
<keyword evidence="7 9" id="KW-0807">Transducer</keyword>
<dbReference type="PROSITE" id="PS50262">
    <property type="entry name" value="G_PROTEIN_RECEP_F1_2"/>
    <property type="match status" value="1"/>
</dbReference>
<dbReference type="GO" id="GO:0007200">
    <property type="term" value="P:phospholipase C-activating G protein-coupled receptor signaling pathway"/>
    <property type="evidence" value="ECO:0007669"/>
    <property type="project" value="TreeGrafter"/>
</dbReference>
<keyword evidence="2 9" id="KW-0812">Transmembrane</keyword>
<dbReference type="PROSITE" id="PS00237">
    <property type="entry name" value="G_PROTEIN_RECEP_F1_1"/>
    <property type="match status" value="1"/>
</dbReference>
<protein>
    <recommendedName>
        <fullName evidence="12">G-protein coupled receptors family 1 profile domain-containing protein</fullName>
    </recommendedName>
</protein>
<evidence type="ECO:0000259" key="12">
    <source>
        <dbReference type="PROSITE" id="PS50262"/>
    </source>
</evidence>
<gene>
    <name evidence="13" type="primary">PTGDR2</name>
</gene>
<keyword evidence="5 11" id="KW-0472">Membrane</keyword>
<dbReference type="Ensembl" id="ENSDCDT00010001436.1">
    <property type="protein sequence ID" value="ENSDCDP00010001374.1"/>
    <property type="gene ID" value="ENSDCDG00010000731.1"/>
</dbReference>
<dbReference type="GO" id="GO:0007204">
    <property type="term" value="P:positive regulation of cytosolic calcium ion concentration"/>
    <property type="evidence" value="ECO:0007669"/>
    <property type="project" value="TreeGrafter"/>
</dbReference>
<organism evidence="13 14">
    <name type="scientific">Denticeps clupeoides</name>
    <name type="common">denticle herring</name>
    <dbReference type="NCBI Taxonomy" id="299321"/>
    <lineage>
        <taxon>Eukaryota</taxon>
        <taxon>Metazoa</taxon>
        <taxon>Chordata</taxon>
        <taxon>Craniata</taxon>
        <taxon>Vertebrata</taxon>
        <taxon>Euteleostomi</taxon>
        <taxon>Actinopterygii</taxon>
        <taxon>Neopterygii</taxon>
        <taxon>Teleostei</taxon>
        <taxon>Clupei</taxon>
        <taxon>Clupeiformes</taxon>
        <taxon>Denticipitoidei</taxon>
        <taxon>Denticipitidae</taxon>
        <taxon>Denticeps</taxon>
    </lineage>
</organism>
<dbReference type="Pfam" id="PF00001">
    <property type="entry name" value="7tm_1"/>
    <property type="match status" value="1"/>
</dbReference>
<dbReference type="PANTHER" id="PTHR24225:SF50">
    <property type="entry name" value="PROSTAGLANDIN D2 RECEPTOR 2-LIKE"/>
    <property type="match status" value="1"/>
</dbReference>
<proteinExistence type="inferred from homology"/>
<feature type="transmembrane region" description="Helical" evidence="11">
    <location>
        <begin position="104"/>
        <end position="125"/>
    </location>
</feature>
<dbReference type="GO" id="GO:0004875">
    <property type="term" value="F:complement receptor activity"/>
    <property type="evidence" value="ECO:0007669"/>
    <property type="project" value="TreeGrafter"/>
</dbReference>
<feature type="transmembrane region" description="Helical" evidence="11">
    <location>
        <begin position="63"/>
        <end position="84"/>
    </location>
</feature>
<dbReference type="Proteomes" id="UP000694580">
    <property type="component" value="Chromosome 4"/>
</dbReference>
<comment type="similarity">
    <text evidence="8">Belongs to the chemokine-like receptor (CMKLR) family.</text>
</comment>
<name>A0AAY3ZY06_9TELE</name>
<keyword evidence="14" id="KW-1185">Reference proteome</keyword>
<feature type="domain" description="G-protein coupled receptors family 1 profile" evidence="12">
    <location>
        <begin position="46"/>
        <end position="333"/>
    </location>
</feature>
<evidence type="ECO:0000256" key="6">
    <source>
        <dbReference type="ARBA" id="ARBA00023170"/>
    </source>
</evidence>
<evidence type="ECO:0000256" key="8">
    <source>
        <dbReference type="ARBA" id="ARBA00025736"/>
    </source>
</evidence>
<evidence type="ECO:0000256" key="11">
    <source>
        <dbReference type="SAM" id="Phobius"/>
    </source>
</evidence>
<evidence type="ECO:0000256" key="9">
    <source>
        <dbReference type="RuleBase" id="RU000688"/>
    </source>
</evidence>
<comment type="subcellular location">
    <subcellularLocation>
        <location evidence="1">Membrane</location>
        <topology evidence="1">Multi-pass membrane protein</topology>
    </subcellularLocation>
</comment>
<dbReference type="AlphaFoldDB" id="A0AAY3ZY06"/>
<evidence type="ECO:0000313" key="13">
    <source>
        <dbReference type="Ensembl" id="ENSDCDP00010001374.1"/>
    </source>
</evidence>
<evidence type="ECO:0000256" key="3">
    <source>
        <dbReference type="ARBA" id="ARBA00022989"/>
    </source>
</evidence>
<dbReference type="InterPro" id="IPR000276">
    <property type="entry name" value="GPCR_Rhodpsn"/>
</dbReference>
<evidence type="ECO:0000256" key="5">
    <source>
        <dbReference type="ARBA" id="ARBA00023136"/>
    </source>
</evidence>
<feature type="transmembrane region" description="Helical" evidence="11">
    <location>
        <begin position="275"/>
        <end position="295"/>
    </location>
</feature>
<dbReference type="GeneTree" id="ENSGT00940000162009"/>
<accession>A0AAY3ZY06</accession>
<dbReference type="Gene3D" id="1.20.1070.10">
    <property type="entry name" value="Rhodopsin 7-helix transmembrane proteins"/>
    <property type="match status" value="1"/>
</dbReference>
<feature type="transmembrane region" description="Helical" evidence="11">
    <location>
        <begin position="315"/>
        <end position="335"/>
    </location>
</feature>
<evidence type="ECO:0000256" key="7">
    <source>
        <dbReference type="ARBA" id="ARBA00023224"/>
    </source>
</evidence>
<evidence type="ECO:0000256" key="1">
    <source>
        <dbReference type="ARBA" id="ARBA00004141"/>
    </source>
</evidence>
<dbReference type="InterPro" id="IPR000826">
    <property type="entry name" value="Formyl_rcpt-rel"/>
</dbReference>
<dbReference type="GO" id="GO:0006954">
    <property type="term" value="P:inflammatory response"/>
    <property type="evidence" value="ECO:0007669"/>
    <property type="project" value="TreeGrafter"/>
</dbReference>
<evidence type="ECO:0000313" key="14">
    <source>
        <dbReference type="Proteomes" id="UP000694580"/>
    </source>
</evidence>
<dbReference type="InterPro" id="IPR017452">
    <property type="entry name" value="GPCR_Rhodpsn_7TM"/>
</dbReference>
<keyword evidence="4 9" id="KW-0297">G-protein coupled receptor</keyword>
<feature type="region of interest" description="Disordered" evidence="10">
    <location>
        <begin position="375"/>
        <end position="403"/>
    </location>
</feature>
<reference evidence="13" key="2">
    <citation type="submission" date="2025-08" db="UniProtKB">
        <authorList>
            <consortium name="Ensembl"/>
        </authorList>
    </citation>
    <scope>IDENTIFICATION</scope>
</reference>
<dbReference type="GO" id="GO:0005886">
    <property type="term" value="C:plasma membrane"/>
    <property type="evidence" value="ECO:0007669"/>
    <property type="project" value="TreeGrafter"/>
</dbReference>
<sequence length="403" mass="44759">MAALNASAPQEYCPLLKSMLNQSLDTNVTPMLVSILGLVSCVGILENALILWVLGFRLRRKTVAAIWVINLAMSDFLATLTLPLFTHYLHKQHSWELGRPLCSIYASIFFLNMFVSAFLLAAISLDRCMLITRPVWSQNHRSVAAAWKICAIGWSWAAFNSFPYFFFRDVTLREDKRNLCYHNFALYSAPGRLASDCQVRQTATAVSKFLLAFVFPLAVIAASYIHFGISLRARNRRRQRENSGTFLSSSGGSVALSSLSASSGRAGSAGLSRSFTKMVVTVITAFILCWAPYHVLCLMEVVVSAERLELVEKVLPMATTFSFLNPILNPVLYAFSSPHFFTRFRQNIFSLLEGLVDEGNTMSLAGGILRRKTGRKKSHADVNSPTMPSSPDTGSINRFPFPP</sequence>
<feature type="transmembrane region" description="Helical" evidence="11">
    <location>
        <begin position="145"/>
        <end position="167"/>
    </location>
</feature>
<comment type="similarity">
    <text evidence="9">Belongs to the G-protein coupled receptor 1 family.</text>
</comment>
<feature type="compositionally biased region" description="Polar residues" evidence="10">
    <location>
        <begin position="381"/>
        <end position="396"/>
    </location>
</feature>
<dbReference type="PRINTS" id="PR00526">
    <property type="entry name" value="FMETLEUPHER"/>
</dbReference>
<keyword evidence="3 11" id="KW-1133">Transmembrane helix</keyword>
<evidence type="ECO:0000256" key="10">
    <source>
        <dbReference type="SAM" id="MobiDB-lite"/>
    </source>
</evidence>
<dbReference type="PRINTS" id="PR00237">
    <property type="entry name" value="GPCRRHODOPSN"/>
</dbReference>
<feature type="transmembrane region" description="Helical" evidence="11">
    <location>
        <begin position="209"/>
        <end position="231"/>
    </location>
</feature>
<dbReference type="SUPFAM" id="SSF81321">
    <property type="entry name" value="Family A G protein-coupled receptor-like"/>
    <property type="match status" value="1"/>
</dbReference>
<evidence type="ECO:0000256" key="2">
    <source>
        <dbReference type="ARBA" id="ARBA00022692"/>
    </source>
</evidence>
<reference evidence="13" key="3">
    <citation type="submission" date="2025-09" db="UniProtKB">
        <authorList>
            <consortium name="Ensembl"/>
        </authorList>
    </citation>
    <scope>IDENTIFICATION</scope>
</reference>
<evidence type="ECO:0000256" key="4">
    <source>
        <dbReference type="ARBA" id="ARBA00023040"/>
    </source>
</evidence>